<name>C0D9L7_9FIRM</name>
<dbReference type="HOGENOM" id="CLU_3307103_0_0_9"/>
<keyword evidence="2" id="KW-1185">Reference proteome</keyword>
<dbReference type="EMBL" id="ACCJ01000497">
    <property type="protein sequence ID" value="EEG51978.1"/>
    <property type="molecule type" value="Genomic_DNA"/>
</dbReference>
<gene>
    <name evidence="1" type="ORF">CLOSTASPAR_05967</name>
</gene>
<organism evidence="1 2">
    <name type="scientific">[Clostridium] asparagiforme DSM 15981</name>
    <dbReference type="NCBI Taxonomy" id="518636"/>
    <lineage>
        <taxon>Bacteria</taxon>
        <taxon>Bacillati</taxon>
        <taxon>Bacillota</taxon>
        <taxon>Clostridia</taxon>
        <taxon>Lachnospirales</taxon>
        <taxon>Lachnospiraceae</taxon>
        <taxon>Enterocloster</taxon>
    </lineage>
</organism>
<dbReference type="AlphaFoldDB" id="C0D9L7"/>
<proteinExistence type="predicted"/>
<accession>C0D9L7</accession>
<protein>
    <submittedName>
        <fullName evidence="1">Uncharacterized protein</fullName>
    </submittedName>
</protein>
<comment type="caution">
    <text evidence="1">The sequence shown here is derived from an EMBL/GenBank/DDBJ whole genome shotgun (WGS) entry which is preliminary data.</text>
</comment>
<evidence type="ECO:0000313" key="2">
    <source>
        <dbReference type="Proteomes" id="UP000004756"/>
    </source>
</evidence>
<dbReference type="Proteomes" id="UP000004756">
    <property type="component" value="Unassembled WGS sequence"/>
</dbReference>
<sequence length="39" mass="4712">MFFCIFQLYYQNICLSIFFGKKSNKGLHFNRTYVTIIPD</sequence>
<reference evidence="1 2" key="1">
    <citation type="submission" date="2009-01" db="EMBL/GenBank/DDBJ databases">
        <authorList>
            <person name="Fulton L."/>
            <person name="Clifton S."/>
            <person name="Fulton B."/>
            <person name="Xu J."/>
            <person name="Minx P."/>
            <person name="Pepin K.H."/>
            <person name="Johnson M."/>
            <person name="Bhonagiri V."/>
            <person name="Nash W.E."/>
            <person name="Mardis E.R."/>
            <person name="Wilson R.K."/>
        </authorList>
    </citation>
    <scope>NUCLEOTIDE SEQUENCE [LARGE SCALE GENOMIC DNA]</scope>
    <source>
        <strain evidence="1 2">DSM 15981</strain>
    </source>
</reference>
<reference evidence="1 2" key="2">
    <citation type="submission" date="2009-02" db="EMBL/GenBank/DDBJ databases">
        <title>Draft genome sequence of Clostridium asparagiforme (DSM 15981).</title>
        <authorList>
            <person name="Sudarsanam P."/>
            <person name="Ley R."/>
            <person name="Guruge J."/>
            <person name="Turnbaugh P.J."/>
            <person name="Mahowald M."/>
            <person name="Liep D."/>
            <person name="Gordon J."/>
        </authorList>
    </citation>
    <scope>NUCLEOTIDE SEQUENCE [LARGE SCALE GENOMIC DNA]</scope>
    <source>
        <strain evidence="1 2">DSM 15981</strain>
    </source>
</reference>
<evidence type="ECO:0000313" key="1">
    <source>
        <dbReference type="EMBL" id="EEG51978.1"/>
    </source>
</evidence>